<dbReference type="PROSITE" id="PS01094">
    <property type="entry name" value="UPF0076"/>
    <property type="match status" value="1"/>
</dbReference>
<dbReference type="CDD" id="cd00448">
    <property type="entry name" value="YjgF_YER057c_UK114_family"/>
    <property type="match status" value="1"/>
</dbReference>
<evidence type="ECO:0000313" key="2">
    <source>
        <dbReference type="EMBL" id="CRH07849.1"/>
    </source>
</evidence>
<dbReference type="GO" id="GO:0005829">
    <property type="term" value="C:cytosol"/>
    <property type="evidence" value="ECO:0007669"/>
    <property type="project" value="TreeGrafter"/>
</dbReference>
<dbReference type="InterPro" id="IPR006175">
    <property type="entry name" value="YjgF/YER057c/UK114"/>
</dbReference>
<gene>
    <name evidence="2" type="ORF">MAGMO_3719</name>
</gene>
<name>A0A1S7LNU3_MAGMO</name>
<dbReference type="EMBL" id="LO017727">
    <property type="protein sequence ID" value="CRH07849.1"/>
    <property type="molecule type" value="Genomic_DNA"/>
</dbReference>
<dbReference type="AlphaFoldDB" id="A0A1S7LNU3"/>
<evidence type="ECO:0000256" key="1">
    <source>
        <dbReference type="ARBA" id="ARBA00010552"/>
    </source>
</evidence>
<dbReference type="Gene3D" id="3.30.1330.40">
    <property type="entry name" value="RutC-like"/>
    <property type="match status" value="1"/>
</dbReference>
<accession>A0A1S7LNU3</accession>
<dbReference type="PANTHER" id="PTHR11803:SF39">
    <property type="entry name" value="2-IMINOBUTANOATE_2-IMINOPROPANOATE DEAMINASE"/>
    <property type="match status" value="1"/>
</dbReference>
<dbReference type="Pfam" id="PF01042">
    <property type="entry name" value="Ribonuc_L-PSP"/>
    <property type="match status" value="1"/>
</dbReference>
<sequence>MSEKQVINTPNAPQAIGPYSQAIKQNGWVYISGQIALDPTSGELVGGGDVSQETHRVMQSLAAILEAAGGSFADVVKCGIYLDDMNDFATVNQIYASYLQEPFPARATVEVATLPKGVKVEIDATAYVGG</sequence>
<dbReference type="NCBIfam" id="TIGR00004">
    <property type="entry name" value="Rid family detoxifying hydrolase"/>
    <property type="match status" value="1"/>
</dbReference>
<dbReference type="InterPro" id="IPR006056">
    <property type="entry name" value="RidA"/>
</dbReference>
<dbReference type="InterPro" id="IPR019897">
    <property type="entry name" value="RidA_CS"/>
</dbReference>
<dbReference type="PANTHER" id="PTHR11803">
    <property type="entry name" value="2-IMINOBUTANOATE/2-IMINOPROPANOATE DEAMINASE RIDA"/>
    <property type="match status" value="1"/>
</dbReference>
<dbReference type="SUPFAM" id="SSF55298">
    <property type="entry name" value="YjgF-like"/>
    <property type="match status" value="1"/>
</dbReference>
<dbReference type="InterPro" id="IPR035959">
    <property type="entry name" value="RutC-like_sf"/>
</dbReference>
<dbReference type="GO" id="GO:0019239">
    <property type="term" value="F:deaminase activity"/>
    <property type="evidence" value="ECO:0007669"/>
    <property type="project" value="TreeGrafter"/>
</dbReference>
<dbReference type="FunFam" id="3.30.1330.40:FF:000001">
    <property type="entry name" value="L-PSP family endoribonuclease"/>
    <property type="match status" value="1"/>
</dbReference>
<reference evidence="2" key="1">
    <citation type="submission" date="2015-04" db="EMBL/GenBank/DDBJ databases">
        <authorList>
            <person name="Syromyatnikov M.Y."/>
            <person name="Popov V.N."/>
        </authorList>
    </citation>
    <scope>NUCLEOTIDE SEQUENCE</scope>
    <source>
        <strain evidence="2">MO-1</strain>
    </source>
</reference>
<comment type="similarity">
    <text evidence="1">Belongs to the RutC family.</text>
</comment>
<proteinExistence type="inferred from homology"/>
<organism evidence="2">
    <name type="scientific">Magnetococcus massalia (strain MO-1)</name>
    <dbReference type="NCBI Taxonomy" id="451514"/>
    <lineage>
        <taxon>Bacteria</taxon>
        <taxon>Pseudomonadati</taxon>
        <taxon>Pseudomonadota</taxon>
        <taxon>Magnetococcia</taxon>
        <taxon>Magnetococcales</taxon>
        <taxon>Magnetococcaceae</taxon>
        <taxon>Magnetococcus</taxon>
    </lineage>
</organism>
<protein>
    <submittedName>
        <fullName evidence="2">Putative translation initiation inhibitor, yjgF family</fullName>
    </submittedName>
</protein>